<dbReference type="OrthoDB" id="9759690at2"/>
<keyword evidence="9" id="KW-0645">Protease</keyword>
<dbReference type="GO" id="GO:0031293">
    <property type="term" value="P:membrane protein intracellular domain proteolysis"/>
    <property type="evidence" value="ECO:0007669"/>
    <property type="project" value="TreeGrafter"/>
</dbReference>
<evidence type="ECO:0000256" key="7">
    <source>
        <dbReference type="SAM" id="Phobius"/>
    </source>
</evidence>
<dbReference type="GO" id="GO:0005737">
    <property type="term" value="C:cytoplasm"/>
    <property type="evidence" value="ECO:0007669"/>
    <property type="project" value="TreeGrafter"/>
</dbReference>
<dbReference type="Proteomes" id="UP000199420">
    <property type="component" value="Unassembled WGS sequence"/>
</dbReference>
<keyword evidence="9" id="KW-0378">Hydrolase</keyword>
<evidence type="ECO:0000256" key="5">
    <source>
        <dbReference type="ARBA" id="ARBA00022989"/>
    </source>
</evidence>
<keyword evidence="5 7" id="KW-1133">Transmembrane helix</keyword>
<keyword evidence="9" id="KW-0482">Metalloprotease</keyword>
<feature type="transmembrane region" description="Helical" evidence="7">
    <location>
        <begin position="352"/>
        <end position="376"/>
    </location>
</feature>
<dbReference type="STRING" id="529704.SAMN02927913_1813"/>
<sequence>MQPELAITPLPPLRQELTLNPAPASPDGSPCWTLHDPATNQFYQLGWAAFEILSRWSLGKAEAVVEAVNAQTTVRVDLEDVTGLMYFLAGHHLTLAADAYDTARLAASAARHRPGVAMWLLKNYLFLRVPLVRPMPFLRRAYPWVAFVYRRGFWWLTLTALLLGLYLVSRQWDSFVHTFRAYGTWQGLLGLALALSLAKVLHEFGHAFTAYRHGCRVPTMGIALLVMWPVLFTDTNEAWKLKSRHARIQVGAAGVLAELVLAAWATLLWSFLPEGPLRAGVFMLATSTWLVTVAINASPFTRFDGYYLLGDWLNVPNLHERTFALGRWWLRERLFGFGDAAPEVLPRRLHRFLIGFAWVTWIYRFVLFLSIALLVFHVFFRALGFVLMCVEIGFFLALPIARELAVWWRRRAQVRWNRQTMRTSVLAAVFALALLLPWQHEVHAPAVLGQAQAQVIYVPRPAQLTRLVVREGQHVDAGAVLAQLQAPELDYQLASAEQQTAQLQWQVQQQPFDEDLRALGPALHKRWDAARESAAGYRAERGRLTLRAPFAGRVVDLAAGLHAGEWLKGGEPLLGVVGTGGAKGDAFVDEAELARVDGGQVVDFVAALPEQPTLRCRVADVDRLNLAALDELYVASVYGGEVASVRRPDGSLAPLDSVFRLRFDACGATGALPRELPGQAIVHGKAQSLAGQFMRWFGAIARRELGF</sequence>
<dbReference type="AlphaFoldDB" id="A0A1H6U6N6"/>
<gene>
    <name evidence="9" type="ORF">SAMN04487997_1911</name>
</gene>
<accession>A0A1H6U6N6</accession>
<dbReference type="InterPro" id="IPR001193">
    <property type="entry name" value="MBTPS2"/>
</dbReference>
<comment type="subcellular location">
    <subcellularLocation>
        <location evidence="2">Endomembrane system</location>
        <topology evidence="2">Multi-pass membrane protein</topology>
    </subcellularLocation>
</comment>
<dbReference type="GO" id="GO:0012505">
    <property type="term" value="C:endomembrane system"/>
    <property type="evidence" value="ECO:0007669"/>
    <property type="project" value="UniProtKB-SubCell"/>
</dbReference>
<keyword evidence="10" id="KW-1185">Reference proteome</keyword>
<proteinExistence type="inferred from homology"/>
<comment type="cofactor">
    <cofactor evidence="1">
        <name>Zn(2+)</name>
        <dbReference type="ChEBI" id="CHEBI:29105"/>
    </cofactor>
</comment>
<name>A0A1H6U6N6_9GAMM</name>
<organism evidence="9 10">
    <name type="scientific">Frateuria terrea</name>
    <dbReference type="NCBI Taxonomy" id="529704"/>
    <lineage>
        <taxon>Bacteria</taxon>
        <taxon>Pseudomonadati</taxon>
        <taxon>Pseudomonadota</taxon>
        <taxon>Gammaproteobacteria</taxon>
        <taxon>Lysobacterales</taxon>
        <taxon>Rhodanobacteraceae</taxon>
        <taxon>Frateuria</taxon>
    </lineage>
</organism>
<evidence type="ECO:0000313" key="9">
    <source>
        <dbReference type="EMBL" id="SEI88009.1"/>
    </source>
</evidence>
<dbReference type="EMBL" id="FNYC01000003">
    <property type="protein sequence ID" value="SEI88009.1"/>
    <property type="molecule type" value="Genomic_DNA"/>
</dbReference>
<evidence type="ECO:0000313" key="10">
    <source>
        <dbReference type="Proteomes" id="UP000199420"/>
    </source>
</evidence>
<feature type="domain" description="Peptidase M50" evidence="8">
    <location>
        <begin position="192"/>
        <end position="292"/>
    </location>
</feature>
<feature type="transmembrane region" description="Helical" evidence="7">
    <location>
        <begin position="252"/>
        <end position="271"/>
    </location>
</feature>
<feature type="transmembrane region" description="Helical" evidence="7">
    <location>
        <begin position="181"/>
        <end position="198"/>
    </location>
</feature>
<keyword evidence="6 7" id="KW-0472">Membrane</keyword>
<dbReference type="RefSeq" id="WP_091336101.1">
    <property type="nucleotide sequence ID" value="NZ_FNYC01000003.1"/>
</dbReference>
<protein>
    <submittedName>
        <fullName evidence="9">Putative peptide zinc metalloprotease protein</fullName>
    </submittedName>
</protein>
<evidence type="ECO:0000256" key="3">
    <source>
        <dbReference type="ARBA" id="ARBA00007931"/>
    </source>
</evidence>
<evidence type="ECO:0000259" key="8">
    <source>
        <dbReference type="Pfam" id="PF02163"/>
    </source>
</evidence>
<keyword evidence="4 7" id="KW-0812">Transmembrane</keyword>
<dbReference type="Pfam" id="PF02163">
    <property type="entry name" value="Peptidase_M50"/>
    <property type="match status" value="1"/>
</dbReference>
<evidence type="ECO:0000256" key="2">
    <source>
        <dbReference type="ARBA" id="ARBA00004127"/>
    </source>
</evidence>
<dbReference type="GO" id="GO:0004222">
    <property type="term" value="F:metalloendopeptidase activity"/>
    <property type="evidence" value="ECO:0007669"/>
    <property type="project" value="InterPro"/>
</dbReference>
<dbReference type="PANTHER" id="PTHR13325:SF3">
    <property type="entry name" value="MEMBRANE-BOUND TRANSCRIPTION FACTOR SITE-2 PROTEASE"/>
    <property type="match status" value="1"/>
</dbReference>
<feature type="transmembrane region" description="Helical" evidence="7">
    <location>
        <begin position="277"/>
        <end position="297"/>
    </location>
</feature>
<reference evidence="9 10" key="1">
    <citation type="submission" date="2016-10" db="EMBL/GenBank/DDBJ databases">
        <authorList>
            <person name="de Groot N.N."/>
        </authorList>
    </citation>
    <scope>NUCLEOTIDE SEQUENCE [LARGE SCALE GENOMIC DNA]</scope>
    <source>
        <strain evidence="9 10">DSM 26515</strain>
    </source>
</reference>
<evidence type="ECO:0000256" key="1">
    <source>
        <dbReference type="ARBA" id="ARBA00001947"/>
    </source>
</evidence>
<feature type="transmembrane region" description="Helical" evidence="7">
    <location>
        <begin position="421"/>
        <end position="438"/>
    </location>
</feature>
<dbReference type="PANTHER" id="PTHR13325">
    <property type="entry name" value="PROTEASE M50 MEMBRANE-BOUND TRANSCRIPTION FACTOR SITE 2 PROTEASE"/>
    <property type="match status" value="1"/>
</dbReference>
<dbReference type="InterPro" id="IPR008915">
    <property type="entry name" value="Peptidase_M50"/>
</dbReference>
<feature type="transmembrane region" description="Helical" evidence="7">
    <location>
        <begin position="382"/>
        <end position="401"/>
    </location>
</feature>
<evidence type="ECO:0000256" key="4">
    <source>
        <dbReference type="ARBA" id="ARBA00022692"/>
    </source>
</evidence>
<dbReference type="GO" id="GO:0016020">
    <property type="term" value="C:membrane"/>
    <property type="evidence" value="ECO:0007669"/>
    <property type="project" value="InterPro"/>
</dbReference>
<feature type="transmembrane region" description="Helical" evidence="7">
    <location>
        <begin position="210"/>
        <end position="231"/>
    </location>
</feature>
<feature type="transmembrane region" description="Helical" evidence="7">
    <location>
        <begin position="152"/>
        <end position="169"/>
    </location>
</feature>
<evidence type="ECO:0000256" key="6">
    <source>
        <dbReference type="ARBA" id="ARBA00023136"/>
    </source>
</evidence>
<comment type="similarity">
    <text evidence="3">Belongs to the peptidase M50B family.</text>
</comment>